<feature type="non-terminal residue" evidence="1">
    <location>
        <position position="1"/>
    </location>
</feature>
<proteinExistence type="predicted"/>
<protein>
    <submittedName>
        <fullName evidence="1">Uncharacterized protein</fullName>
    </submittedName>
</protein>
<dbReference type="Proteomes" id="UP000055024">
    <property type="component" value="Unassembled WGS sequence"/>
</dbReference>
<dbReference type="AlphaFoldDB" id="A0A0V1DMV2"/>
<sequence length="30" mass="3557">LYLSNWFGSIDTNFPNFGSQGFPRKFRNFV</sequence>
<accession>A0A0V1DMV2</accession>
<gene>
    <name evidence="1" type="ORF">T11_7483</name>
</gene>
<name>A0A0V1DMV2_9BILA</name>
<feature type="non-terminal residue" evidence="1">
    <location>
        <position position="30"/>
    </location>
</feature>
<dbReference type="EMBL" id="JYDP01009356">
    <property type="protein sequence ID" value="KRY62731.1"/>
    <property type="molecule type" value="Genomic_DNA"/>
</dbReference>
<organism evidence="1 2">
    <name type="scientific">Trichinella zimbabwensis</name>
    <dbReference type="NCBI Taxonomy" id="268475"/>
    <lineage>
        <taxon>Eukaryota</taxon>
        <taxon>Metazoa</taxon>
        <taxon>Ecdysozoa</taxon>
        <taxon>Nematoda</taxon>
        <taxon>Enoplea</taxon>
        <taxon>Dorylaimia</taxon>
        <taxon>Trichinellida</taxon>
        <taxon>Trichinellidae</taxon>
        <taxon>Trichinella</taxon>
    </lineage>
</organism>
<comment type="caution">
    <text evidence="1">The sequence shown here is derived from an EMBL/GenBank/DDBJ whole genome shotgun (WGS) entry which is preliminary data.</text>
</comment>
<reference evidence="1 2" key="1">
    <citation type="submission" date="2015-01" db="EMBL/GenBank/DDBJ databases">
        <title>Evolution of Trichinella species and genotypes.</title>
        <authorList>
            <person name="Korhonen P.K."/>
            <person name="Edoardo P."/>
            <person name="Giuseppe L.R."/>
            <person name="Gasser R.B."/>
        </authorList>
    </citation>
    <scope>NUCLEOTIDE SEQUENCE [LARGE SCALE GENOMIC DNA]</scope>
    <source>
        <strain evidence="1">ISS1029</strain>
    </source>
</reference>
<evidence type="ECO:0000313" key="2">
    <source>
        <dbReference type="Proteomes" id="UP000055024"/>
    </source>
</evidence>
<evidence type="ECO:0000313" key="1">
    <source>
        <dbReference type="EMBL" id="KRY62731.1"/>
    </source>
</evidence>
<keyword evidence="2" id="KW-1185">Reference proteome</keyword>